<evidence type="ECO:0000256" key="3">
    <source>
        <dbReference type="ARBA" id="ARBA00023163"/>
    </source>
</evidence>
<feature type="region of interest" description="Disordered" evidence="5">
    <location>
        <begin position="104"/>
        <end position="208"/>
    </location>
</feature>
<protein>
    <recommendedName>
        <fullName evidence="6">BZIP domain-containing protein</fullName>
    </recommendedName>
</protein>
<keyword evidence="8" id="KW-1185">Reference proteome</keyword>
<dbReference type="EMBL" id="JAADJZ010000013">
    <property type="protein sequence ID" value="KAF2870541.1"/>
    <property type="molecule type" value="Genomic_DNA"/>
</dbReference>
<comment type="subcellular location">
    <subcellularLocation>
        <location evidence="1">Nucleus</location>
    </subcellularLocation>
</comment>
<dbReference type="InterPro" id="IPR004827">
    <property type="entry name" value="bZIP"/>
</dbReference>
<keyword evidence="4" id="KW-0539">Nucleus</keyword>
<dbReference type="OrthoDB" id="295274at2759"/>
<dbReference type="PANTHER" id="PTHR19304">
    <property type="entry name" value="CYCLIC-AMP RESPONSE ELEMENT BINDING PROTEIN"/>
    <property type="match status" value="1"/>
</dbReference>
<accession>A0A7C8M8D2</accession>
<proteinExistence type="predicted"/>
<feature type="compositionally biased region" description="Basic and acidic residues" evidence="5">
    <location>
        <begin position="199"/>
        <end position="208"/>
    </location>
</feature>
<organism evidence="7 8">
    <name type="scientific">Massariosphaeria phaeospora</name>
    <dbReference type="NCBI Taxonomy" id="100035"/>
    <lineage>
        <taxon>Eukaryota</taxon>
        <taxon>Fungi</taxon>
        <taxon>Dikarya</taxon>
        <taxon>Ascomycota</taxon>
        <taxon>Pezizomycotina</taxon>
        <taxon>Dothideomycetes</taxon>
        <taxon>Pleosporomycetidae</taxon>
        <taxon>Pleosporales</taxon>
        <taxon>Pleosporales incertae sedis</taxon>
        <taxon>Massariosphaeria</taxon>
    </lineage>
</organism>
<evidence type="ECO:0000256" key="1">
    <source>
        <dbReference type="ARBA" id="ARBA00004123"/>
    </source>
</evidence>
<gene>
    <name evidence="7" type="ORF">BDV95DRAFT_63232</name>
</gene>
<feature type="compositionally biased region" description="Polar residues" evidence="5">
    <location>
        <begin position="110"/>
        <end position="138"/>
    </location>
</feature>
<reference evidence="7 8" key="1">
    <citation type="submission" date="2020-01" db="EMBL/GenBank/DDBJ databases">
        <authorList>
            <consortium name="DOE Joint Genome Institute"/>
            <person name="Haridas S."/>
            <person name="Albert R."/>
            <person name="Binder M."/>
            <person name="Bloem J."/>
            <person name="Labutti K."/>
            <person name="Salamov A."/>
            <person name="Andreopoulos B."/>
            <person name="Baker S.E."/>
            <person name="Barry K."/>
            <person name="Bills G."/>
            <person name="Bluhm B.H."/>
            <person name="Cannon C."/>
            <person name="Castanera R."/>
            <person name="Culley D.E."/>
            <person name="Daum C."/>
            <person name="Ezra D."/>
            <person name="Gonzalez J.B."/>
            <person name="Henrissat B."/>
            <person name="Kuo A."/>
            <person name="Liang C."/>
            <person name="Lipzen A."/>
            <person name="Lutzoni F."/>
            <person name="Magnuson J."/>
            <person name="Mondo S."/>
            <person name="Nolan M."/>
            <person name="Ohm R."/>
            <person name="Pangilinan J."/>
            <person name="Park H.-J.H."/>
            <person name="Ramirez L."/>
            <person name="Alfaro M."/>
            <person name="Sun H."/>
            <person name="Tritt A."/>
            <person name="Yoshinaga Y."/>
            <person name="Zwiers L.-H.L."/>
            <person name="Turgeon B.G."/>
            <person name="Goodwin S.B."/>
            <person name="Spatafora J.W."/>
            <person name="Crous P.W."/>
            <person name="Grigoriev I.V."/>
        </authorList>
    </citation>
    <scope>NUCLEOTIDE SEQUENCE [LARGE SCALE GENOMIC DNA]</scope>
    <source>
        <strain evidence="7 8">CBS 611.86</strain>
    </source>
</reference>
<feature type="compositionally biased region" description="Polar residues" evidence="5">
    <location>
        <begin position="151"/>
        <end position="164"/>
    </location>
</feature>
<evidence type="ECO:0000256" key="2">
    <source>
        <dbReference type="ARBA" id="ARBA00023015"/>
    </source>
</evidence>
<dbReference type="Proteomes" id="UP000481861">
    <property type="component" value="Unassembled WGS sequence"/>
</dbReference>
<evidence type="ECO:0000313" key="7">
    <source>
        <dbReference type="EMBL" id="KAF2870541.1"/>
    </source>
</evidence>
<dbReference type="SUPFAM" id="SSF57959">
    <property type="entry name" value="Leucine zipper domain"/>
    <property type="match status" value="1"/>
</dbReference>
<sequence>MESFSSRQEDGHKLDWGMAAEVAAGVSTLFGGNQGVNYLGLRIPNLPLSNGQAAFSTATKRSMYASTTNDIPNGSATSLSPFQPMFTASNATQTACPPPVRMSFGRELSDLTNPTNGNGWQLSLSPRMSHSSATSTEPPSRKRSLDEMIEDSSTIKPNSGQSSATRRRLSEPVEGPSARSVYLEKNRKAASKCRNKQKKQQEDLVEKARDGERRNKVLKAERELLRMTVRELMEIVATHSQCPDDRLKRYVQREANRLARGDLATRTVHDEKTS</sequence>
<dbReference type="CDD" id="cd14687">
    <property type="entry name" value="bZIP_ATF2"/>
    <property type="match status" value="1"/>
</dbReference>
<keyword evidence="3" id="KW-0804">Transcription</keyword>
<evidence type="ECO:0000259" key="6">
    <source>
        <dbReference type="PROSITE" id="PS50217"/>
    </source>
</evidence>
<comment type="caution">
    <text evidence="7">The sequence shown here is derived from an EMBL/GenBank/DDBJ whole genome shotgun (WGS) entry which is preliminary data.</text>
</comment>
<evidence type="ECO:0000256" key="5">
    <source>
        <dbReference type="SAM" id="MobiDB-lite"/>
    </source>
</evidence>
<name>A0A7C8M8D2_9PLEO</name>
<dbReference type="PROSITE" id="PS50217">
    <property type="entry name" value="BZIP"/>
    <property type="match status" value="1"/>
</dbReference>
<dbReference type="InterPro" id="IPR051027">
    <property type="entry name" value="bZIP_transcription_factors"/>
</dbReference>
<dbReference type="GO" id="GO:0005634">
    <property type="term" value="C:nucleus"/>
    <property type="evidence" value="ECO:0007669"/>
    <property type="project" value="UniProtKB-SubCell"/>
</dbReference>
<feature type="domain" description="BZIP" evidence="6">
    <location>
        <begin position="184"/>
        <end position="239"/>
    </location>
</feature>
<evidence type="ECO:0000313" key="8">
    <source>
        <dbReference type="Proteomes" id="UP000481861"/>
    </source>
</evidence>
<dbReference type="Gene3D" id="1.20.5.170">
    <property type="match status" value="1"/>
</dbReference>
<evidence type="ECO:0000256" key="4">
    <source>
        <dbReference type="ARBA" id="ARBA00023242"/>
    </source>
</evidence>
<feature type="compositionally biased region" description="Basic residues" evidence="5">
    <location>
        <begin position="188"/>
        <end position="198"/>
    </location>
</feature>
<dbReference type="AlphaFoldDB" id="A0A7C8M8D2"/>
<keyword evidence="2" id="KW-0805">Transcription regulation</keyword>
<dbReference type="GO" id="GO:0003700">
    <property type="term" value="F:DNA-binding transcription factor activity"/>
    <property type="evidence" value="ECO:0007669"/>
    <property type="project" value="InterPro"/>
</dbReference>
<dbReference type="InterPro" id="IPR046347">
    <property type="entry name" value="bZIP_sf"/>
</dbReference>